<keyword evidence="1" id="KW-0472">Membrane</keyword>
<proteinExistence type="predicted"/>
<evidence type="ECO:0000259" key="2">
    <source>
        <dbReference type="Pfam" id="PF07786"/>
    </source>
</evidence>
<feature type="transmembrane region" description="Helical" evidence="1">
    <location>
        <begin position="51"/>
        <end position="72"/>
    </location>
</feature>
<feature type="transmembrane region" description="Helical" evidence="1">
    <location>
        <begin position="12"/>
        <end position="31"/>
    </location>
</feature>
<feature type="transmembrane region" description="Helical" evidence="1">
    <location>
        <begin position="84"/>
        <end position="103"/>
    </location>
</feature>
<gene>
    <name evidence="3" type="ORF">PsAD2_00881</name>
</gene>
<evidence type="ECO:0000256" key="1">
    <source>
        <dbReference type="SAM" id="Phobius"/>
    </source>
</evidence>
<dbReference type="EMBL" id="LMCB01000004">
    <property type="protein sequence ID" value="KZL21582.1"/>
    <property type="molecule type" value="Genomic_DNA"/>
</dbReference>
<keyword evidence="4" id="KW-1185">Reference proteome</keyword>
<dbReference type="AlphaFoldDB" id="A0A166AUY2"/>
<keyword evidence="1" id="KW-1133">Transmembrane helix</keyword>
<sequence length="314" mass="35312">MPQKTLSDRLILADFARGLALLAMAIYHLSWDLSWFGIVGWDVAGAPEWRHFAQMIAGSFMFLVGFSLVLAHKNGIRWKGFWKREARVVLAALAVSVVTYLIFKDQWVKFGILHSIAVCSLLALPFVRLPSFFALLCGAAIIALYLWLGDYVLPYPEFFWLGLNSLHEVSVDYVPLIPWLGPVLLGVGCGDIFQRYGLLKYLRGSALPSVGLRLFAWFGRHSLATYLLHQPILFGAVWLGVTAGAFGDIQLRNFQQSCLEVCSQSVDVEQCRQACKCTALQMKRAAVWDDLNARPDDPDLREITQQIFQVCLRP</sequence>
<dbReference type="PATRIC" id="fig|989403.3.peg.938"/>
<feature type="transmembrane region" description="Helical" evidence="1">
    <location>
        <begin position="109"/>
        <end position="127"/>
    </location>
</feature>
<organism evidence="3 4">
    <name type="scientific">Pseudovibrio axinellae</name>
    <dbReference type="NCBI Taxonomy" id="989403"/>
    <lineage>
        <taxon>Bacteria</taxon>
        <taxon>Pseudomonadati</taxon>
        <taxon>Pseudomonadota</taxon>
        <taxon>Alphaproteobacteria</taxon>
        <taxon>Hyphomicrobiales</taxon>
        <taxon>Stappiaceae</taxon>
        <taxon>Pseudovibrio</taxon>
    </lineage>
</organism>
<name>A0A166AUY2_9HYPH</name>
<feature type="domain" description="Heparan-alpha-glucosaminide N-acetyltransferase catalytic" evidence="2">
    <location>
        <begin position="9"/>
        <end position="231"/>
    </location>
</feature>
<feature type="transmembrane region" description="Helical" evidence="1">
    <location>
        <begin position="132"/>
        <end position="153"/>
    </location>
</feature>
<accession>A0A166AUY2</accession>
<dbReference type="InterPro" id="IPR012429">
    <property type="entry name" value="HGSNAT_cat"/>
</dbReference>
<evidence type="ECO:0000313" key="4">
    <source>
        <dbReference type="Proteomes" id="UP000076577"/>
    </source>
</evidence>
<keyword evidence="1" id="KW-0812">Transmembrane</keyword>
<dbReference type="RefSeq" id="WP_068002682.1">
    <property type="nucleotide sequence ID" value="NZ_FOFM01000006.1"/>
</dbReference>
<dbReference type="Pfam" id="PF07786">
    <property type="entry name" value="HGSNAT_cat"/>
    <property type="match status" value="1"/>
</dbReference>
<reference evidence="3 4" key="1">
    <citation type="journal article" date="2016" name="Front. Microbiol.">
        <title>Comparative Genomic Analysis Reveals a Diverse Repertoire of Genes Involved in Prokaryote-Eukaryote Interactions within the Pseudovibrio Genus.</title>
        <authorList>
            <person name="Romano S."/>
            <person name="Fernandez-Guerra A."/>
            <person name="Reen F.J."/>
            <person name="Glockner F.O."/>
            <person name="Crowley S.P."/>
            <person name="O'Sullivan O."/>
            <person name="Cotter P.D."/>
            <person name="Adams C."/>
            <person name="Dobson A.D."/>
            <person name="O'Gara F."/>
        </authorList>
    </citation>
    <scope>NUCLEOTIDE SEQUENCE [LARGE SCALE GENOMIC DNA]</scope>
    <source>
        <strain evidence="3 4">Ad2</strain>
    </source>
</reference>
<dbReference type="Proteomes" id="UP000076577">
    <property type="component" value="Unassembled WGS sequence"/>
</dbReference>
<evidence type="ECO:0000313" key="3">
    <source>
        <dbReference type="EMBL" id="KZL21582.1"/>
    </source>
</evidence>
<comment type="caution">
    <text evidence="3">The sequence shown here is derived from an EMBL/GenBank/DDBJ whole genome shotgun (WGS) entry which is preliminary data.</text>
</comment>
<protein>
    <recommendedName>
        <fullName evidence="2">Heparan-alpha-glucosaminide N-acetyltransferase catalytic domain-containing protein</fullName>
    </recommendedName>
</protein>
<dbReference type="STRING" id="989403.SAMN05421798_106152"/>